<dbReference type="AlphaFoldDB" id="A0A9Q1BY15"/>
<dbReference type="PANTHER" id="PTHR35450:SF2">
    <property type="entry name" value="REVERSE TRANSCRIPTASE DOMAIN-CONTAINING PROTEIN"/>
    <property type="match status" value="1"/>
</dbReference>
<comment type="caution">
    <text evidence="1">The sequence shown here is derived from an EMBL/GenBank/DDBJ whole genome shotgun (WGS) entry which is preliminary data.</text>
</comment>
<proteinExistence type="predicted"/>
<dbReference type="OrthoDB" id="2194416at2759"/>
<dbReference type="Proteomes" id="UP001152320">
    <property type="component" value="Chromosome 10"/>
</dbReference>
<protein>
    <recommendedName>
        <fullName evidence="3">Reverse transcriptase</fullName>
    </recommendedName>
</protein>
<sequence length="203" mass="23471">MEYKWLSFTGLKIETDALITAAQDQALNTKSHLANTMKVTTDSKCRMCTETDETVNHLVAGCQKLAATEYLERHNKVAAALHLKIYRHYGILTAEQHPWLHRPQTVNETDRVKILWDFEVRTDKVITARRPDIIVVDKQEKTVKIIDVEITLDKNIRGKETEKIQKYQDLKLEIQKLGCQSRCDTNSDWGTRCLNHSSVFSTW</sequence>
<gene>
    <name evidence="1" type="ORF">HOLleu_21992</name>
</gene>
<dbReference type="PANTHER" id="PTHR35450">
    <property type="entry name" value="REVERSE TRANSCRIPTASE DOMAIN-CONTAINING PROTEIN"/>
    <property type="match status" value="1"/>
</dbReference>
<name>A0A9Q1BY15_HOLLE</name>
<evidence type="ECO:0008006" key="3">
    <source>
        <dbReference type="Google" id="ProtNLM"/>
    </source>
</evidence>
<dbReference type="EMBL" id="JAIZAY010000010">
    <property type="protein sequence ID" value="KAJ8034952.1"/>
    <property type="molecule type" value="Genomic_DNA"/>
</dbReference>
<evidence type="ECO:0000313" key="1">
    <source>
        <dbReference type="EMBL" id="KAJ8034952.1"/>
    </source>
</evidence>
<accession>A0A9Q1BY15</accession>
<keyword evidence="2" id="KW-1185">Reference proteome</keyword>
<evidence type="ECO:0000313" key="2">
    <source>
        <dbReference type="Proteomes" id="UP001152320"/>
    </source>
</evidence>
<organism evidence="1 2">
    <name type="scientific">Holothuria leucospilota</name>
    <name type="common">Black long sea cucumber</name>
    <name type="synonym">Mertensiothuria leucospilota</name>
    <dbReference type="NCBI Taxonomy" id="206669"/>
    <lineage>
        <taxon>Eukaryota</taxon>
        <taxon>Metazoa</taxon>
        <taxon>Echinodermata</taxon>
        <taxon>Eleutherozoa</taxon>
        <taxon>Echinozoa</taxon>
        <taxon>Holothuroidea</taxon>
        <taxon>Aspidochirotacea</taxon>
        <taxon>Aspidochirotida</taxon>
        <taxon>Holothuriidae</taxon>
        <taxon>Holothuria</taxon>
    </lineage>
</organism>
<reference evidence="1" key="1">
    <citation type="submission" date="2021-10" db="EMBL/GenBank/DDBJ databases">
        <title>Tropical sea cucumber genome reveals ecological adaptation and Cuvierian tubules defense mechanism.</title>
        <authorList>
            <person name="Chen T."/>
        </authorList>
    </citation>
    <scope>NUCLEOTIDE SEQUENCE</scope>
    <source>
        <strain evidence="1">Nanhai2018</strain>
        <tissue evidence="1">Muscle</tissue>
    </source>
</reference>